<evidence type="ECO:0000313" key="2">
    <source>
        <dbReference type="Proteomes" id="UP000823775"/>
    </source>
</evidence>
<protein>
    <submittedName>
        <fullName evidence="1">Uncharacterized protein</fullName>
    </submittedName>
</protein>
<gene>
    <name evidence="1" type="ORF">HAX54_030011</name>
</gene>
<comment type="caution">
    <text evidence="1">The sequence shown here is derived from an EMBL/GenBank/DDBJ whole genome shotgun (WGS) entry which is preliminary data.</text>
</comment>
<evidence type="ECO:0000313" key="1">
    <source>
        <dbReference type="EMBL" id="MCD9642943.1"/>
    </source>
</evidence>
<accession>A0ABS8V6Z6</accession>
<dbReference type="Proteomes" id="UP000823775">
    <property type="component" value="Unassembled WGS sequence"/>
</dbReference>
<organism evidence="1 2">
    <name type="scientific">Datura stramonium</name>
    <name type="common">Jimsonweed</name>
    <name type="synonym">Common thornapple</name>
    <dbReference type="NCBI Taxonomy" id="4076"/>
    <lineage>
        <taxon>Eukaryota</taxon>
        <taxon>Viridiplantae</taxon>
        <taxon>Streptophyta</taxon>
        <taxon>Embryophyta</taxon>
        <taxon>Tracheophyta</taxon>
        <taxon>Spermatophyta</taxon>
        <taxon>Magnoliopsida</taxon>
        <taxon>eudicotyledons</taxon>
        <taxon>Gunneridae</taxon>
        <taxon>Pentapetalae</taxon>
        <taxon>asterids</taxon>
        <taxon>lamiids</taxon>
        <taxon>Solanales</taxon>
        <taxon>Solanaceae</taxon>
        <taxon>Solanoideae</taxon>
        <taxon>Datureae</taxon>
        <taxon>Datura</taxon>
    </lineage>
</organism>
<name>A0ABS8V6Z6_DATST</name>
<dbReference type="EMBL" id="JACEIK010003747">
    <property type="protein sequence ID" value="MCD9642943.1"/>
    <property type="molecule type" value="Genomic_DNA"/>
</dbReference>
<keyword evidence="2" id="KW-1185">Reference proteome</keyword>
<sequence>MAGFCLGRGNIICGSNITKRGATCHLPTLGRGADHGAQPLWPPGLGLPCLMTRSCSPQKPSTGST</sequence>
<proteinExistence type="predicted"/>
<reference evidence="1 2" key="1">
    <citation type="journal article" date="2021" name="BMC Genomics">
        <title>Datura genome reveals duplications of psychoactive alkaloid biosynthetic genes and high mutation rate following tissue culture.</title>
        <authorList>
            <person name="Rajewski A."/>
            <person name="Carter-House D."/>
            <person name="Stajich J."/>
            <person name="Litt A."/>
        </authorList>
    </citation>
    <scope>NUCLEOTIDE SEQUENCE [LARGE SCALE GENOMIC DNA]</scope>
    <source>
        <strain evidence="1">AR-01</strain>
    </source>
</reference>
<feature type="non-terminal residue" evidence="1">
    <location>
        <position position="65"/>
    </location>
</feature>